<dbReference type="SUPFAM" id="SSF88659">
    <property type="entry name" value="Sigma3 and sigma4 domains of RNA polymerase sigma factors"/>
    <property type="match status" value="1"/>
</dbReference>
<evidence type="ECO:0000256" key="2">
    <source>
        <dbReference type="ARBA" id="ARBA00023015"/>
    </source>
</evidence>
<evidence type="ECO:0000256" key="5">
    <source>
        <dbReference type="SAM" id="Coils"/>
    </source>
</evidence>
<dbReference type="Gene3D" id="1.10.10.10">
    <property type="entry name" value="Winged helix-like DNA-binding domain superfamily/Winged helix DNA-binding domain"/>
    <property type="match status" value="1"/>
</dbReference>
<dbReference type="Pfam" id="PF08281">
    <property type="entry name" value="Sigma70_r4_2"/>
    <property type="match status" value="1"/>
</dbReference>
<keyword evidence="4" id="KW-0804">Transcription</keyword>
<dbReference type="NCBIfam" id="TIGR02937">
    <property type="entry name" value="sigma70-ECF"/>
    <property type="match status" value="1"/>
</dbReference>
<dbReference type="Gene3D" id="1.10.1740.10">
    <property type="match status" value="1"/>
</dbReference>
<dbReference type="Proteomes" id="UP001216907">
    <property type="component" value="Unassembled WGS sequence"/>
</dbReference>
<dbReference type="Pfam" id="PF04542">
    <property type="entry name" value="Sigma70_r2"/>
    <property type="match status" value="1"/>
</dbReference>
<comment type="similarity">
    <text evidence="1">Belongs to the sigma-70 factor family. ECF subfamily.</text>
</comment>
<evidence type="ECO:0000313" key="9">
    <source>
        <dbReference type="EMBL" id="MDG3004489.1"/>
    </source>
</evidence>
<organism evidence="9 10">
    <name type="scientific">Paludisphaera mucosa</name>
    <dbReference type="NCBI Taxonomy" id="3030827"/>
    <lineage>
        <taxon>Bacteria</taxon>
        <taxon>Pseudomonadati</taxon>
        <taxon>Planctomycetota</taxon>
        <taxon>Planctomycetia</taxon>
        <taxon>Isosphaerales</taxon>
        <taxon>Isosphaeraceae</taxon>
        <taxon>Paludisphaera</taxon>
    </lineage>
</organism>
<dbReference type="EMBL" id="JARRAG010000002">
    <property type="protein sequence ID" value="MDG3004489.1"/>
    <property type="molecule type" value="Genomic_DNA"/>
</dbReference>
<feature type="domain" description="RNA polymerase sigma factor 70 region 4 type 2" evidence="8">
    <location>
        <begin position="139"/>
        <end position="189"/>
    </location>
</feature>
<dbReference type="InterPro" id="IPR039425">
    <property type="entry name" value="RNA_pol_sigma-70-like"/>
</dbReference>
<dbReference type="InterPro" id="IPR013325">
    <property type="entry name" value="RNA_pol_sigma_r2"/>
</dbReference>
<gene>
    <name evidence="9" type="ORF">PZE19_11950</name>
</gene>
<dbReference type="RefSeq" id="WP_277860846.1">
    <property type="nucleotide sequence ID" value="NZ_JARRAG010000002.1"/>
</dbReference>
<evidence type="ECO:0000259" key="8">
    <source>
        <dbReference type="Pfam" id="PF08281"/>
    </source>
</evidence>
<dbReference type="SUPFAM" id="SSF88946">
    <property type="entry name" value="Sigma2 domain of RNA polymerase sigma factors"/>
    <property type="match status" value="1"/>
</dbReference>
<dbReference type="PANTHER" id="PTHR43133">
    <property type="entry name" value="RNA POLYMERASE ECF-TYPE SIGMA FACTO"/>
    <property type="match status" value="1"/>
</dbReference>
<name>A0ABT6FAN3_9BACT</name>
<feature type="coiled-coil region" evidence="5">
    <location>
        <begin position="443"/>
        <end position="539"/>
    </location>
</feature>
<evidence type="ECO:0000256" key="1">
    <source>
        <dbReference type="ARBA" id="ARBA00010641"/>
    </source>
</evidence>
<dbReference type="CDD" id="cd06171">
    <property type="entry name" value="Sigma70_r4"/>
    <property type="match status" value="1"/>
</dbReference>
<dbReference type="PANTHER" id="PTHR43133:SF51">
    <property type="entry name" value="RNA POLYMERASE SIGMA FACTOR"/>
    <property type="match status" value="1"/>
</dbReference>
<dbReference type="InterPro" id="IPR007627">
    <property type="entry name" value="RNA_pol_sigma70_r2"/>
</dbReference>
<dbReference type="InterPro" id="IPR036388">
    <property type="entry name" value="WH-like_DNA-bd_sf"/>
</dbReference>
<dbReference type="InterPro" id="IPR014284">
    <property type="entry name" value="RNA_pol_sigma-70_dom"/>
</dbReference>
<reference evidence="9 10" key="1">
    <citation type="submission" date="2023-03" db="EMBL/GenBank/DDBJ databases">
        <title>Paludisphaera mucosa sp. nov. a novel planctomycete from northern fen.</title>
        <authorList>
            <person name="Ivanova A."/>
        </authorList>
    </citation>
    <scope>NUCLEOTIDE SEQUENCE [LARGE SCALE GENOMIC DNA]</scope>
    <source>
        <strain evidence="9 10">Pla2</strain>
    </source>
</reference>
<evidence type="ECO:0000259" key="7">
    <source>
        <dbReference type="Pfam" id="PF04542"/>
    </source>
</evidence>
<dbReference type="InterPro" id="IPR013249">
    <property type="entry name" value="RNA_pol_sigma70_r4_t2"/>
</dbReference>
<evidence type="ECO:0000256" key="3">
    <source>
        <dbReference type="ARBA" id="ARBA00023082"/>
    </source>
</evidence>
<dbReference type="InterPro" id="IPR013324">
    <property type="entry name" value="RNA_pol_sigma_r3/r4-like"/>
</dbReference>
<protein>
    <submittedName>
        <fullName evidence="9">Sigma-70 family RNA polymerase sigma factor</fullName>
    </submittedName>
</protein>
<comment type="caution">
    <text evidence="9">The sequence shown here is derived from an EMBL/GenBank/DDBJ whole genome shotgun (WGS) entry which is preliminary data.</text>
</comment>
<keyword evidence="2" id="KW-0805">Transcription regulation</keyword>
<keyword evidence="3" id="KW-0731">Sigma factor</keyword>
<evidence type="ECO:0000256" key="6">
    <source>
        <dbReference type="SAM" id="MobiDB-lite"/>
    </source>
</evidence>
<feature type="domain" description="RNA polymerase sigma-70 region 2" evidence="7">
    <location>
        <begin position="46"/>
        <end position="114"/>
    </location>
</feature>
<evidence type="ECO:0000313" key="10">
    <source>
        <dbReference type="Proteomes" id="UP001216907"/>
    </source>
</evidence>
<sequence length="583" mass="63712">MLRSSRRTGREVERLLRDGVDPPGGDARLLHRYLAERDEAAFEAIVDRHGPSVLALCRRYLRDPADVEDAFQATFLILVRKGRNLRDGDALSSWLYGVAYRVAVRARSEAFRRQAREGKREAVREALADPEPAPDDSLETLDRELSRLPEKYRAPLVLCYLKGRTHDQAAAELGWPVGTVRSRMARARTVLHQRLMRQGVDASASLAMLRADLAGSSIVPSSLVATTVAAVGRFVGLSAGLVGLLSASPPSSSWPAAALAQGVLSTMSTPPWKLLGFAFASVGLTAGAFAVAAGTLDAGLQEDPPRPPAPPVVEKPVDKAAGQPSGTRSAEDRLSQVEEKLDRLIGLMAKPTDAPPPAVPPPVASRSLAIAPSTSSIKDVGEAIGLKPAALSPSDARSLREIEAQLVSAYRKYKITESYLGKTNDFLSELQAQSLREDAVAPARVLLARLRELEDQALVEEAESRNTLKDRAGHVAEARKLLQREEAQHQQNRELEAKFVERPEELGKRMDRRTVDRALEKSELRFKDATEALNSAERESNAAETGLKYRQERITAVRRLLTWAQEHFQDVMLTIDDAAPVAK</sequence>
<proteinExistence type="inferred from homology"/>
<evidence type="ECO:0000256" key="4">
    <source>
        <dbReference type="ARBA" id="ARBA00023163"/>
    </source>
</evidence>
<accession>A0ABT6FAN3</accession>
<keyword evidence="10" id="KW-1185">Reference proteome</keyword>
<feature type="region of interest" description="Disordered" evidence="6">
    <location>
        <begin position="299"/>
        <end position="334"/>
    </location>
</feature>
<keyword evidence="5" id="KW-0175">Coiled coil</keyword>